<dbReference type="RefSeq" id="WP_105038883.1">
    <property type="nucleotide sequence ID" value="NZ_PPSL01000002.1"/>
</dbReference>
<protein>
    <recommendedName>
        <fullName evidence="4">YtxH domain-containing protein</fullName>
    </recommendedName>
</protein>
<evidence type="ECO:0000313" key="3">
    <source>
        <dbReference type="Proteomes" id="UP000239872"/>
    </source>
</evidence>
<comment type="caution">
    <text evidence="2">The sequence shown here is derived from an EMBL/GenBank/DDBJ whole genome shotgun (WGS) entry which is preliminary data.</text>
</comment>
<feature type="transmembrane region" description="Helical" evidence="1">
    <location>
        <begin position="45"/>
        <end position="63"/>
    </location>
</feature>
<evidence type="ECO:0000313" key="2">
    <source>
        <dbReference type="EMBL" id="PQJ12004.1"/>
    </source>
</evidence>
<feature type="transmembrane region" description="Helical" evidence="1">
    <location>
        <begin position="12"/>
        <end position="29"/>
    </location>
</feature>
<keyword evidence="1" id="KW-1133">Transmembrane helix</keyword>
<name>A0A2S7SZ58_9BACT</name>
<accession>A0A2S7SZ58</accession>
<dbReference type="Proteomes" id="UP000239872">
    <property type="component" value="Unassembled WGS sequence"/>
</dbReference>
<keyword evidence="3" id="KW-1185">Reference proteome</keyword>
<sequence>MKKILSRYKLEISGAIIGALAGWCYWYFVGCASGQCLITSKPLNSTLYGMLMGATAFSLLTTGKHMSKQENQQQ</sequence>
<keyword evidence="1" id="KW-0472">Membrane</keyword>
<dbReference type="OrthoDB" id="2062758at2"/>
<keyword evidence="1" id="KW-0812">Transmembrane</keyword>
<gene>
    <name evidence="2" type="ORF">CJD36_009450</name>
</gene>
<evidence type="ECO:0008006" key="4">
    <source>
        <dbReference type="Google" id="ProtNLM"/>
    </source>
</evidence>
<proteinExistence type="predicted"/>
<evidence type="ECO:0000256" key="1">
    <source>
        <dbReference type="SAM" id="Phobius"/>
    </source>
</evidence>
<organism evidence="2 3">
    <name type="scientific">Flavipsychrobacter stenotrophus</name>
    <dbReference type="NCBI Taxonomy" id="2077091"/>
    <lineage>
        <taxon>Bacteria</taxon>
        <taxon>Pseudomonadati</taxon>
        <taxon>Bacteroidota</taxon>
        <taxon>Chitinophagia</taxon>
        <taxon>Chitinophagales</taxon>
        <taxon>Chitinophagaceae</taxon>
        <taxon>Flavipsychrobacter</taxon>
    </lineage>
</organism>
<dbReference type="AlphaFoldDB" id="A0A2S7SZ58"/>
<dbReference type="EMBL" id="PPSL01000002">
    <property type="protein sequence ID" value="PQJ12004.1"/>
    <property type="molecule type" value="Genomic_DNA"/>
</dbReference>
<reference evidence="2 3" key="1">
    <citation type="submission" date="2018-01" db="EMBL/GenBank/DDBJ databases">
        <title>A novel member of the phylum Bacteroidetes isolated from glacier ice.</title>
        <authorList>
            <person name="Liu Q."/>
            <person name="Xin Y.-H."/>
        </authorList>
    </citation>
    <scope>NUCLEOTIDE SEQUENCE [LARGE SCALE GENOMIC DNA]</scope>
    <source>
        <strain evidence="2 3">RB1R16</strain>
    </source>
</reference>